<evidence type="ECO:0000256" key="11">
    <source>
        <dbReference type="PROSITE-ProRule" id="PRU10144"/>
    </source>
</evidence>
<evidence type="ECO:0000259" key="13">
    <source>
        <dbReference type="Pfam" id="PF00593"/>
    </source>
</evidence>
<protein>
    <submittedName>
        <fullName evidence="15">TonB-dependent siderophore receptor</fullName>
    </submittedName>
</protein>
<evidence type="ECO:0000313" key="15">
    <source>
        <dbReference type="EMBL" id="EEX50273.1"/>
    </source>
</evidence>
<dbReference type="Pfam" id="PF07715">
    <property type="entry name" value="Plug"/>
    <property type="match status" value="1"/>
</dbReference>
<dbReference type="InterPro" id="IPR036942">
    <property type="entry name" value="Beta-barrel_TonB_sf"/>
</dbReference>
<evidence type="ECO:0000256" key="3">
    <source>
        <dbReference type="ARBA" id="ARBA00022448"/>
    </source>
</evidence>
<dbReference type="Pfam" id="PF00593">
    <property type="entry name" value="TonB_dep_Rec_b-barrel"/>
    <property type="match status" value="1"/>
</dbReference>
<name>C9PQG2_9PAST</name>
<evidence type="ECO:0000256" key="7">
    <source>
        <dbReference type="ARBA" id="ARBA00023077"/>
    </source>
</evidence>
<feature type="short sequence motif" description="TonB C-terminal box" evidence="11">
    <location>
        <begin position="666"/>
        <end position="683"/>
    </location>
</feature>
<dbReference type="HOGENOM" id="CLU_008287_19_4_6"/>
<feature type="domain" description="TonB-dependent receptor plug" evidence="14">
    <location>
        <begin position="30"/>
        <end position="131"/>
    </location>
</feature>
<evidence type="ECO:0000256" key="6">
    <source>
        <dbReference type="ARBA" id="ARBA00022729"/>
    </source>
</evidence>
<keyword evidence="9 10" id="KW-0998">Cell outer membrane</keyword>
<evidence type="ECO:0000256" key="10">
    <source>
        <dbReference type="PROSITE-ProRule" id="PRU01360"/>
    </source>
</evidence>
<gene>
    <name evidence="15" type="ORF">HMPREF0621_1344</name>
</gene>
<dbReference type="InterPro" id="IPR037066">
    <property type="entry name" value="Plug_dom_sf"/>
</dbReference>
<comment type="caution">
    <text evidence="15">The sequence shown here is derived from an EMBL/GenBank/DDBJ whole genome shotgun (WGS) entry which is preliminary data.</text>
</comment>
<dbReference type="Proteomes" id="UP000005519">
    <property type="component" value="Unassembled WGS sequence"/>
</dbReference>
<dbReference type="PROSITE" id="PS01156">
    <property type="entry name" value="TONB_DEPENDENT_REC_2"/>
    <property type="match status" value="1"/>
</dbReference>
<dbReference type="GO" id="GO:0015344">
    <property type="term" value="F:siderophore uptake transmembrane transporter activity"/>
    <property type="evidence" value="ECO:0007669"/>
    <property type="project" value="TreeGrafter"/>
</dbReference>
<keyword evidence="7 12" id="KW-0798">TonB box</keyword>
<evidence type="ECO:0000259" key="14">
    <source>
        <dbReference type="Pfam" id="PF07715"/>
    </source>
</evidence>
<dbReference type="InterPro" id="IPR010917">
    <property type="entry name" value="TonB_rcpt_CS"/>
</dbReference>
<organism evidence="15 16">
    <name type="scientific">Pasteurella dagmatis ATCC 43325</name>
    <dbReference type="NCBI Taxonomy" id="667128"/>
    <lineage>
        <taxon>Bacteria</taxon>
        <taxon>Pseudomonadati</taxon>
        <taxon>Pseudomonadota</taxon>
        <taxon>Gammaproteobacteria</taxon>
        <taxon>Pasteurellales</taxon>
        <taxon>Pasteurellaceae</taxon>
        <taxon>Pasteurella</taxon>
    </lineage>
</organism>
<dbReference type="Gene3D" id="2.40.170.20">
    <property type="entry name" value="TonB-dependent receptor, beta-barrel domain"/>
    <property type="match status" value="1"/>
</dbReference>
<dbReference type="InterPro" id="IPR039426">
    <property type="entry name" value="TonB-dep_rcpt-like"/>
</dbReference>
<dbReference type="PANTHER" id="PTHR30069">
    <property type="entry name" value="TONB-DEPENDENT OUTER MEMBRANE RECEPTOR"/>
    <property type="match status" value="1"/>
</dbReference>
<reference evidence="15 16" key="1">
    <citation type="submission" date="2009-10" db="EMBL/GenBank/DDBJ databases">
        <authorList>
            <person name="Muzny D."/>
            <person name="Qin X."/>
            <person name="Deng J."/>
            <person name="Jiang H."/>
            <person name="Liu Y."/>
            <person name="Qu J."/>
            <person name="Song X.-Z."/>
            <person name="Zhang L."/>
            <person name="Thornton R."/>
            <person name="Coyle M."/>
            <person name="Francisco L."/>
            <person name="Jackson L."/>
            <person name="Javaid M."/>
            <person name="Korchina V."/>
            <person name="Kovar C."/>
            <person name="Mata R."/>
            <person name="Mathew T."/>
            <person name="Ngo R."/>
            <person name="Nguyen L."/>
            <person name="Nguyen N."/>
            <person name="Okwuonu G."/>
            <person name="Ongeri F."/>
            <person name="Pham C."/>
            <person name="Simmons D."/>
            <person name="Wilczek-Boney K."/>
            <person name="Hale W."/>
            <person name="Jakkamsetti A."/>
            <person name="Pham P."/>
            <person name="Ruth R."/>
            <person name="San Lucas F."/>
            <person name="Warren J."/>
            <person name="Zhang J."/>
            <person name="Zhao Z."/>
            <person name="Zhou C."/>
            <person name="Zhu D."/>
            <person name="Lee S."/>
            <person name="Bess C."/>
            <person name="Blankenburg K."/>
            <person name="Forbes L."/>
            <person name="Fu Q."/>
            <person name="Gubbala S."/>
            <person name="Hirani K."/>
            <person name="Jayaseelan J.C."/>
            <person name="Lara F."/>
            <person name="Munidasa M."/>
            <person name="Palculict T."/>
            <person name="Patil S."/>
            <person name="Pu L.-L."/>
            <person name="Saada N."/>
            <person name="Tang L."/>
            <person name="Weissenberger G."/>
            <person name="Zhu Y."/>
            <person name="Hemphill L."/>
            <person name="Shang Y."/>
            <person name="Youmans B."/>
            <person name="Ayvaz T."/>
            <person name="Ross M."/>
            <person name="Santibanez J."/>
            <person name="Aqrawi P."/>
            <person name="Gross S."/>
            <person name="Joshi V."/>
            <person name="Fowler G."/>
            <person name="Nazareth L."/>
            <person name="Reid J."/>
            <person name="Worley K."/>
            <person name="Petrosino J."/>
            <person name="Highlander S."/>
            <person name="Gibbs R."/>
        </authorList>
    </citation>
    <scope>NUCLEOTIDE SEQUENCE [LARGE SCALE GENOMIC DNA]</scope>
    <source>
        <strain evidence="15 16">ATCC 43325</strain>
    </source>
</reference>
<evidence type="ECO:0000256" key="4">
    <source>
        <dbReference type="ARBA" id="ARBA00022452"/>
    </source>
</evidence>
<feature type="domain" description="TonB-dependent receptor-like beta-barrel" evidence="13">
    <location>
        <begin position="250"/>
        <end position="651"/>
    </location>
</feature>
<evidence type="ECO:0000256" key="5">
    <source>
        <dbReference type="ARBA" id="ARBA00022692"/>
    </source>
</evidence>
<keyword evidence="6" id="KW-0732">Signal</keyword>
<evidence type="ECO:0000313" key="16">
    <source>
        <dbReference type="Proteomes" id="UP000005519"/>
    </source>
</evidence>
<keyword evidence="8 10" id="KW-0472">Membrane</keyword>
<sequence length="683" mass="76045">MVIFCAMYTNYALSNTAHLEVIDVTLHSGTKNATNVVTLKQIERNTQTDLRGLLSAEPSINFGGGVGGTSQWTTIRGMGQDQIDIKVDNTYSDSQLFHHEARFILDPSLIKKINVQKGAGSASSGIGATSGSIEAITKDAKDLLKENQQIGFKLNTGINSNKGYHQGASVYAKYGAFDTLVSGNWIYEKDYLGGKKYRNLSGEQRVQNSALNQRGLLFKAGADVNEDHRIVLSHRQEHYHGKRALREEFDFTNSYLTKSKNDPLAPGQALSDVVAGKDRKGGNTYYVLDEKGNYIVNGANNNPRYRITTQDTTNLEWSGKNLGFISEIKANIYHIHRNREEPMQNNRVRLETTGANINFDSVIGNNHMIKYGLNYRQQVGKPNKLAAKAHNQKKQDTGIYLEGIWGIGPVTLTTGARYDHFDFRASNGKKVSKGHFNPSLGLIWEIKQDFSLNTNLNYATRSPRLYEIMLAGNGNISIADDITAEKARNTEIGFNYNLNNELSLEGSYFWQRVKNAHSMRSIGNEQREIYNGALLRNKGYEISTSYKKAGFTTRLGVADSSPEVYGNTADNTVFAVKTGRTWTAGLSYHFDNPDLEIGWKGRFVESTTGSPSRNSGGNQTKVKQLGYSLHDLYASWKANDSLILNISIDNIFDKTYRSHSQRAGHNSLVGKGRDARFTASYTF</sequence>
<accession>C9PQG2</accession>
<dbReference type="AlphaFoldDB" id="C9PQG2"/>
<evidence type="ECO:0000256" key="2">
    <source>
        <dbReference type="ARBA" id="ARBA00009810"/>
    </source>
</evidence>
<dbReference type="Gene3D" id="2.170.130.10">
    <property type="entry name" value="TonB-dependent receptor, plug domain"/>
    <property type="match status" value="1"/>
</dbReference>
<dbReference type="STRING" id="667128.HMPREF0621_1344"/>
<evidence type="ECO:0000256" key="1">
    <source>
        <dbReference type="ARBA" id="ARBA00004571"/>
    </source>
</evidence>
<dbReference type="PROSITE" id="PS52016">
    <property type="entry name" value="TONB_DEPENDENT_REC_3"/>
    <property type="match status" value="1"/>
</dbReference>
<evidence type="ECO:0000256" key="8">
    <source>
        <dbReference type="ARBA" id="ARBA00023136"/>
    </source>
</evidence>
<dbReference type="PANTHER" id="PTHR30069:SF41">
    <property type="entry name" value="HEME_HEMOPEXIN UTILIZATION PROTEIN C"/>
    <property type="match status" value="1"/>
</dbReference>
<dbReference type="GO" id="GO:0009279">
    <property type="term" value="C:cell outer membrane"/>
    <property type="evidence" value="ECO:0007669"/>
    <property type="project" value="UniProtKB-SubCell"/>
</dbReference>
<dbReference type="EMBL" id="ACZR01000013">
    <property type="protein sequence ID" value="EEX50273.1"/>
    <property type="molecule type" value="Genomic_DNA"/>
</dbReference>
<dbReference type="InterPro" id="IPR012910">
    <property type="entry name" value="Plug_dom"/>
</dbReference>
<keyword evidence="4 10" id="KW-1134">Transmembrane beta strand</keyword>
<keyword evidence="5 10" id="KW-0812">Transmembrane</keyword>
<keyword evidence="16" id="KW-1185">Reference proteome</keyword>
<dbReference type="SUPFAM" id="SSF56935">
    <property type="entry name" value="Porins"/>
    <property type="match status" value="1"/>
</dbReference>
<comment type="subcellular location">
    <subcellularLocation>
        <location evidence="1 10">Cell outer membrane</location>
        <topology evidence="1 10">Multi-pass membrane protein</topology>
    </subcellularLocation>
</comment>
<comment type="similarity">
    <text evidence="2 10 12">Belongs to the TonB-dependent receptor family.</text>
</comment>
<dbReference type="GO" id="GO:0044718">
    <property type="term" value="P:siderophore transmembrane transport"/>
    <property type="evidence" value="ECO:0007669"/>
    <property type="project" value="TreeGrafter"/>
</dbReference>
<keyword evidence="15" id="KW-0675">Receptor</keyword>
<evidence type="ECO:0000256" key="12">
    <source>
        <dbReference type="RuleBase" id="RU003357"/>
    </source>
</evidence>
<dbReference type="InterPro" id="IPR000531">
    <property type="entry name" value="Beta-barrel_TonB"/>
</dbReference>
<keyword evidence="3 10" id="KW-0813">Transport</keyword>
<evidence type="ECO:0000256" key="9">
    <source>
        <dbReference type="ARBA" id="ARBA00023237"/>
    </source>
</evidence>
<proteinExistence type="inferred from homology"/>